<dbReference type="Proteomes" id="UP001245184">
    <property type="component" value="Unassembled WGS sequence"/>
</dbReference>
<protein>
    <submittedName>
        <fullName evidence="1">Uncharacterized protein</fullName>
    </submittedName>
</protein>
<evidence type="ECO:0000313" key="2">
    <source>
        <dbReference type="Proteomes" id="UP001245184"/>
    </source>
</evidence>
<comment type="caution">
    <text evidence="1">The sequence shown here is derived from an EMBL/GenBank/DDBJ whole genome shotgun (WGS) entry which is preliminary data.</text>
</comment>
<reference evidence="1 2" key="1">
    <citation type="submission" date="2023-08" db="EMBL/GenBank/DDBJ databases">
        <title>Genome sequencing of plant associated microbes to promote plant fitness in Sorghum bicolor and Oryza sativa.</title>
        <authorList>
            <person name="Coleman-Derr D."/>
        </authorList>
    </citation>
    <scope>NUCLEOTIDE SEQUENCE [LARGE SCALE GENOMIC DNA]</scope>
    <source>
        <strain evidence="1 2">SLBN-33</strain>
    </source>
</reference>
<organism evidence="1 2">
    <name type="scientific">Paraburkholderia graminis</name>
    <dbReference type="NCBI Taxonomy" id="60548"/>
    <lineage>
        <taxon>Bacteria</taxon>
        <taxon>Pseudomonadati</taxon>
        <taxon>Pseudomonadota</taxon>
        <taxon>Betaproteobacteria</taxon>
        <taxon>Burkholderiales</taxon>
        <taxon>Burkholderiaceae</taxon>
        <taxon>Paraburkholderia</taxon>
    </lineage>
</organism>
<dbReference type="RefSeq" id="WP_310035653.1">
    <property type="nucleotide sequence ID" value="NZ_JAVIZN010000003.1"/>
</dbReference>
<accession>A0ABD5CSQ6</accession>
<name>A0ABD5CSQ6_9BURK</name>
<evidence type="ECO:0000313" key="1">
    <source>
        <dbReference type="EMBL" id="MDR6208179.1"/>
    </source>
</evidence>
<gene>
    <name evidence="1" type="ORF">QF025_006980</name>
</gene>
<dbReference type="EMBL" id="JAVIZN010000003">
    <property type="protein sequence ID" value="MDR6208179.1"/>
    <property type="molecule type" value="Genomic_DNA"/>
</dbReference>
<sequence length="95" mass="10503">MDNIEIEASQYLVDLLGKIAGYELSDEERRAAFKLVCTLPDRATIKDFMAACEESDAARVGLPAEVARTLQPLSSALERNVSYAGKYASLFEQRT</sequence>
<dbReference type="AlphaFoldDB" id="A0ABD5CSQ6"/>
<proteinExistence type="predicted"/>